<protein>
    <submittedName>
        <fullName evidence="2">Uncharacterized protein</fullName>
    </submittedName>
</protein>
<dbReference type="RefSeq" id="WP_213498905.1">
    <property type="nucleotide sequence ID" value="NZ_CP074694.1"/>
</dbReference>
<organism evidence="2 3">
    <name type="scientific">Telmatocola sphagniphila</name>
    <dbReference type="NCBI Taxonomy" id="1123043"/>
    <lineage>
        <taxon>Bacteria</taxon>
        <taxon>Pseudomonadati</taxon>
        <taxon>Planctomycetota</taxon>
        <taxon>Planctomycetia</taxon>
        <taxon>Gemmatales</taxon>
        <taxon>Gemmataceae</taxon>
    </lineage>
</organism>
<proteinExistence type="predicted"/>
<name>A0A8E6B9L2_9BACT</name>
<sequence length="146" mass="15721">MLRQILCFVVWWTVASASLLRADEAEDKSASFVVKIGGKVIRNEKQLGKPVVLVSLPGEVTDSDLKGLGGLNNLSALGLSLAGDCFSTAMWNSRAWIHKSQTCPLRVLLISSEISERTASIKPRTSSSATSIRTSQAYIPNGSIPF</sequence>
<evidence type="ECO:0000313" key="3">
    <source>
        <dbReference type="Proteomes" id="UP000676194"/>
    </source>
</evidence>
<keyword evidence="1" id="KW-0732">Signal</keyword>
<keyword evidence="3" id="KW-1185">Reference proteome</keyword>
<dbReference type="KEGG" id="tsph:KIH39_08485"/>
<dbReference type="EMBL" id="CP074694">
    <property type="protein sequence ID" value="QVL33929.1"/>
    <property type="molecule type" value="Genomic_DNA"/>
</dbReference>
<feature type="chain" id="PRO_5034936569" evidence="1">
    <location>
        <begin position="18"/>
        <end position="146"/>
    </location>
</feature>
<feature type="signal peptide" evidence="1">
    <location>
        <begin position="1"/>
        <end position="17"/>
    </location>
</feature>
<evidence type="ECO:0000313" key="2">
    <source>
        <dbReference type="EMBL" id="QVL33929.1"/>
    </source>
</evidence>
<dbReference type="AlphaFoldDB" id="A0A8E6B9L2"/>
<accession>A0A8E6B9L2</accession>
<evidence type="ECO:0000256" key="1">
    <source>
        <dbReference type="SAM" id="SignalP"/>
    </source>
</evidence>
<reference evidence="2" key="1">
    <citation type="submission" date="2021-05" db="EMBL/GenBank/DDBJ databases">
        <title>Complete genome sequence of the cellulolytic planctomycete Telmatocola sphagniphila SP2T and characterization of the first cellulase from planctomycetes.</title>
        <authorList>
            <person name="Rakitin A.L."/>
            <person name="Beletsky A.V."/>
            <person name="Naumoff D.G."/>
            <person name="Kulichevskaya I.S."/>
            <person name="Mardanov A.V."/>
            <person name="Ravin N.V."/>
            <person name="Dedysh S.N."/>
        </authorList>
    </citation>
    <scope>NUCLEOTIDE SEQUENCE</scope>
    <source>
        <strain evidence="2">SP2T</strain>
    </source>
</reference>
<gene>
    <name evidence="2" type="ORF">KIH39_08485</name>
</gene>
<dbReference type="Proteomes" id="UP000676194">
    <property type="component" value="Chromosome"/>
</dbReference>